<dbReference type="InterPro" id="IPR020904">
    <property type="entry name" value="Sc_DH/Rdtase_CS"/>
</dbReference>
<dbReference type="AlphaFoldDB" id="A0A059VWS1"/>
<name>A0A059VWS1_STRNR</name>
<dbReference type="InterPro" id="IPR036291">
    <property type="entry name" value="NAD(P)-bd_dom_sf"/>
</dbReference>
<dbReference type="InterPro" id="IPR057326">
    <property type="entry name" value="KR_dom"/>
</dbReference>
<reference evidence="5 6" key="1">
    <citation type="journal article" date="2019" name="Microbiol. Resour. Announc.">
        <title>Draft Genome Sequence of the Most Traditional epsilon-Poly-l-Lysine Producer, Streptomyces albulus NBRC14147.</title>
        <authorList>
            <person name="Yamanaka K."/>
            <person name="Hamano Y."/>
        </authorList>
    </citation>
    <scope>NUCLEOTIDE SEQUENCE [LARGE SCALE GENOMIC DNA]</scope>
    <source>
        <strain evidence="5 6">NBRC 14147</strain>
    </source>
</reference>
<evidence type="ECO:0000256" key="1">
    <source>
        <dbReference type="ARBA" id="ARBA00006484"/>
    </source>
</evidence>
<protein>
    <submittedName>
        <fullName evidence="5">Short-chain dehydrogenase</fullName>
    </submittedName>
</protein>
<dbReference type="PANTHER" id="PTHR44196:SF2">
    <property type="entry name" value="SHORT-CHAIN DEHYDROGENASE-RELATED"/>
    <property type="match status" value="1"/>
</dbReference>
<evidence type="ECO:0000256" key="2">
    <source>
        <dbReference type="ARBA" id="ARBA00023002"/>
    </source>
</evidence>
<dbReference type="Gene3D" id="3.40.50.720">
    <property type="entry name" value="NAD(P)-binding Rossmann-like Domain"/>
    <property type="match status" value="1"/>
</dbReference>
<evidence type="ECO:0000256" key="3">
    <source>
        <dbReference type="RuleBase" id="RU000363"/>
    </source>
</evidence>
<dbReference type="SMART" id="SM00822">
    <property type="entry name" value="PKS_KR"/>
    <property type="match status" value="1"/>
</dbReference>
<dbReference type="InterPro" id="IPR002347">
    <property type="entry name" value="SDR_fam"/>
</dbReference>
<evidence type="ECO:0000259" key="4">
    <source>
        <dbReference type="SMART" id="SM00822"/>
    </source>
</evidence>
<dbReference type="Pfam" id="PF00106">
    <property type="entry name" value="adh_short"/>
    <property type="match status" value="1"/>
</dbReference>
<dbReference type="Proteomes" id="UP000288351">
    <property type="component" value="Unassembled WGS sequence"/>
</dbReference>
<dbReference type="GO" id="GO:0016020">
    <property type="term" value="C:membrane"/>
    <property type="evidence" value="ECO:0007669"/>
    <property type="project" value="TreeGrafter"/>
</dbReference>
<dbReference type="PROSITE" id="PS00061">
    <property type="entry name" value="ADH_SHORT"/>
    <property type="match status" value="1"/>
</dbReference>
<feature type="domain" description="Ketoreductase" evidence="4">
    <location>
        <begin position="9"/>
        <end position="220"/>
    </location>
</feature>
<dbReference type="PIRSF" id="PIRSF000126">
    <property type="entry name" value="11-beta-HSD1"/>
    <property type="match status" value="1"/>
</dbReference>
<dbReference type="eggNOG" id="COG0300">
    <property type="taxonomic scope" value="Bacteria"/>
</dbReference>
<keyword evidence="2" id="KW-0560">Oxidoreductase</keyword>
<dbReference type="PANTHER" id="PTHR44196">
    <property type="entry name" value="DEHYDROGENASE/REDUCTASE SDR FAMILY MEMBER 7B"/>
    <property type="match status" value="1"/>
</dbReference>
<evidence type="ECO:0000313" key="6">
    <source>
        <dbReference type="Proteomes" id="UP000288351"/>
    </source>
</evidence>
<dbReference type="PRINTS" id="PR00080">
    <property type="entry name" value="SDRFAMILY"/>
</dbReference>
<gene>
    <name evidence="5" type="ORF">SALB_02132</name>
</gene>
<accession>A0A059VWS1</accession>
<dbReference type="SUPFAM" id="SSF51735">
    <property type="entry name" value="NAD(P)-binding Rossmann-fold domains"/>
    <property type="match status" value="1"/>
</dbReference>
<evidence type="ECO:0000313" key="5">
    <source>
        <dbReference type="EMBL" id="GCB89457.1"/>
    </source>
</evidence>
<dbReference type="GO" id="GO:0016491">
    <property type="term" value="F:oxidoreductase activity"/>
    <property type="evidence" value="ECO:0007669"/>
    <property type="project" value="UniProtKB-KW"/>
</dbReference>
<dbReference type="STRING" id="68570.DC74_1329"/>
<organism evidence="5 6">
    <name type="scientific">Streptomyces noursei</name>
    <name type="common">Streptomyces albulus</name>
    <dbReference type="NCBI Taxonomy" id="1971"/>
    <lineage>
        <taxon>Bacteria</taxon>
        <taxon>Bacillati</taxon>
        <taxon>Actinomycetota</taxon>
        <taxon>Actinomycetes</taxon>
        <taxon>Kitasatosporales</taxon>
        <taxon>Streptomycetaceae</taxon>
        <taxon>Streptomyces</taxon>
    </lineage>
</organism>
<comment type="caution">
    <text evidence="5">The sequence shown here is derived from an EMBL/GenBank/DDBJ whole genome shotgun (WGS) entry which is preliminary data.</text>
</comment>
<proteinExistence type="inferred from homology"/>
<dbReference type="RefSeq" id="WP_016574940.1">
    <property type="nucleotide sequence ID" value="NZ_BHXC01000006.1"/>
</dbReference>
<dbReference type="PRINTS" id="PR00081">
    <property type="entry name" value="GDHRDH"/>
</dbReference>
<dbReference type="EMBL" id="BHXC01000006">
    <property type="protein sequence ID" value="GCB89457.1"/>
    <property type="molecule type" value="Genomic_DNA"/>
</dbReference>
<comment type="similarity">
    <text evidence="1 3">Belongs to the short-chain dehydrogenases/reductases (SDR) family.</text>
</comment>
<sequence>MADRPYPYRSALITGASSGIGTAMARQLAARGVSLVLVARREPLLRDLAEELRHAHGIEVEALPADLTDAKQTARVTARLTDPDRPIELLVNNAGSGGSGVFANLPVDLEEATVQLNNQAVVRLSRSVLSRMRAAGHGGVLNVSSLTGELPSPSLATYAATKAFLTHFSEDLAIENRGSGVHVTVVLPGLTKTDYFAANGLAPAWVPGFFWLEADQVAAAALKAVAAGTRRCVPGVPYKAATTLLTLTPRPLRRALGRYLWHR</sequence>